<evidence type="ECO:0000313" key="2">
    <source>
        <dbReference type="EMBL" id="TLX71320.1"/>
    </source>
</evidence>
<reference evidence="2 3" key="1">
    <citation type="submission" date="2019-04" db="EMBL/GenBank/DDBJ databases">
        <authorList>
            <person name="Li M."/>
        </authorList>
    </citation>
    <scope>NUCLEOTIDE SEQUENCE [LARGE SCALE GENOMIC DNA]</scope>
    <source>
        <strain evidence="2 3">LAM1902</strain>
    </source>
</reference>
<dbReference type="PANTHER" id="PTHR22893">
    <property type="entry name" value="NADH OXIDOREDUCTASE-RELATED"/>
    <property type="match status" value="1"/>
</dbReference>
<dbReference type="InterPro" id="IPR013785">
    <property type="entry name" value="Aldolase_TIM"/>
</dbReference>
<dbReference type="GO" id="GO:0010181">
    <property type="term" value="F:FMN binding"/>
    <property type="evidence" value="ECO:0007669"/>
    <property type="project" value="InterPro"/>
</dbReference>
<dbReference type="RefSeq" id="WP_138526121.1">
    <property type="nucleotide sequence ID" value="NZ_SWDV01000041.1"/>
</dbReference>
<feature type="domain" description="NADH:flavin oxidoreductase/NADH oxidase N-terminal" evidence="1">
    <location>
        <begin position="8"/>
        <end position="251"/>
    </location>
</feature>
<comment type="caution">
    <text evidence="2">The sequence shown here is derived from an EMBL/GenBank/DDBJ whole genome shotgun (WGS) entry which is preliminary data.</text>
</comment>
<sequence>MNATLAPLFEPLRIGSAVLRNRIVMAPMTRNFCPGGVPGDDVAGYYRRRAYGETGLIITEGVGIDHPAALGEAGIGESDLPQLHGERALAGWRHVVEQVHAAGGLIFPQLWHQGVMRVVGTGPNPGAASMRPSGLWGPADGLTSSTAEYVQQQLLPTAPMADSEIQDVIDAYARSAVHAHLCGFDGIAIHGAHGYLIDTFLWDVTNRRTDAWGGGRRERSRFAAEVVRAIRRSVGPDMPILFRFSQWKQQDFKAKLARTPGELEEILLPIAEAGVDIFDASVRYFNRAEFADLPGADGQLNLAGWARKITGRLTMTVGGVGLSNGMYDSNKQGGSNASDNLDLLMERFQRGEFDLVGVGRSLLHDPDWTRKARLGETFEPFSNDSLKVLT</sequence>
<dbReference type="InterPro" id="IPR001155">
    <property type="entry name" value="OxRdtase_FMN_N"/>
</dbReference>
<dbReference type="AlphaFoldDB" id="A0A5R9RBM4"/>
<gene>
    <name evidence="2" type="ORF">FAS41_25410</name>
</gene>
<organism evidence="2 3">
    <name type="scientific">Pseudomonas nicosulfuronedens</name>
    <dbReference type="NCBI Taxonomy" id="2571105"/>
    <lineage>
        <taxon>Bacteria</taxon>
        <taxon>Pseudomonadati</taxon>
        <taxon>Pseudomonadota</taxon>
        <taxon>Gammaproteobacteria</taxon>
        <taxon>Pseudomonadales</taxon>
        <taxon>Pseudomonadaceae</taxon>
        <taxon>Pseudomonas</taxon>
    </lineage>
</organism>
<name>A0A5R9RBM4_9PSED</name>
<dbReference type="Pfam" id="PF00724">
    <property type="entry name" value="Oxidored_FMN"/>
    <property type="match status" value="1"/>
</dbReference>
<dbReference type="InterPro" id="IPR045247">
    <property type="entry name" value="Oye-like"/>
</dbReference>
<dbReference type="GO" id="GO:0016491">
    <property type="term" value="F:oxidoreductase activity"/>
    <property type="evidence" value="ECO:0007669"/>
    <property type="project" value="InterPro"/>
</dbReference>
<keyword evidence="3" id="KW-1185">Reference proteome</keyword>
<dbReference type="GO" id="GO:0005829">
    <property type="term" value="C:cytosol"/>
    <property type="evidence" value="ECO:0007669"/>
    <property type="project" value="TreeGrafter"/>
</dbReference>
<dbReference type="GeneID" id="300408997"/>
<dbReference type="Gene3D" id="3.20.20.70">
    <property type="entry name" value="Aldolase class I"/>
    <property type="match status" value="1"/>
</dbReference>
<protein>
    <submittedName>
        <fullName evidence="2">NADH:flavin oxidoreductase</fullName>
    </submittedName>
</protein>
<accession>A0A5R9RBM4</accession>
<evidence type="ECO:0000259" key="1">
    <source>
        <dbReference type="Pfam" id="PF00724"/>
    </source>
</evidence>
<dbReference type="Proteomes" id="UP000306635">
    <property type="component" value="Unassembled WGS sequence"/>
</dbReference>
<dbReference type="EMBL" id="SWDV01000041">
    <property type="protein sequence ID" value="TLX71320.1"/>
    <property type="molecule type" value="Genomic_DNA"/>
</dbReference>
<proteinExistence type="predicted"/>
<evidence type="ECO:0000313" key="3">
    <source>
        <dbReference type="Proteomes" id="UP000306635"/>
    </source>
</evidence>
<dbReference type="OrthoDB" id="8523426at2"/>
<dbReference type="CDD" id="cd04747">
    <property type="entry name" value="OYE_like_5_FMN"/>
    <property type="match status" value="1"/>
</dbReference>
<dbReference type="SUPFAM" id="SSF51395">
    <property type="entry name" value="FMN-linked oxidoreductases"/>
    <property type="match status" value="1"/>
</dbReference>
<dbReference type="PANTHER" id="PTHR22893:SF55">
    <property type="entry name" value="OXIDOREDUCTASE-RELATED"/>
    <property type="match status" value="1"/>
</dbReference>